<feature type="transmembrane region" description="Helical" evidence="1">
    <location>
        <begin position="104"/>
        <end position="125"/>
    </location>
</feature>
<reference evidence="2" key="1">
    <citation type="submission" date="2020-02" db="EMBL/GenBank/DDBJ databases">
        <authorList>
            <person name="Palmer J.M."/>
        </authorList>
    </citation>
    <scope>NUCLEOTIDE SEQUENCE</scope>
    <source>
        <strain evidence="2">EPUS1.4</strain>
        <tissue evidence="2">Thallus</tissue>
    </source>
</reference>
<dbReference type="Proteomes" id="UP000606974">
    <property type="component" value="Unassembled WGS sequence"/>
</dbReference>
<keyword evidence="1" id="KW-1133">Transmembrane helix</keyword>
<organism evidence="2 3">
    <name type="scientific">Endocarpon pusillum</name>
    <dbReference type="NCBI Taxonomy" id="364733"/>
    <lineage>
        <taxon>Eukaryota</taxon>
        <taxon>Fungi</taxon>
        <taxon>Dikarya</taxon>
        <taxon>Ascomycota</taxon>
        <taxon>Pezizomycotina</taxon>
        <taxon>Eurotiomycetes</taxon>
        <taxon>Chaetothyriomycetidae</taxon>
        <taxon>Verrucariales</taxon>
        <taxon>Verrucariaceae</taxon>
        <taxon>Endocarpon</taxon>
    </lineage>
</organism>
<keyword evidence="1" id="KW-0472">Membrane</keyword>
<keyword evidence="1" id="KW-0812">Transmembrane</keyword>
<name>A0A8H7AL05_9EURO</name>
<evidence type="ECO:0000313" key="3">
    <source>
        <dbReference type="Proteomes" id="UP000606974"/>
    </source>
</evidence>
<sequence length="178" mass="19569">MERKFKPIVSADVSVLGEDYERRPSSSRMGGLYRNILLSFFAMTVPMLTFSALLIGLIYDYRIVRNPFPSDNLRFNGGQDDSNAIYVGLSATTLITVASWSSTIAPLLIGFALALVSYPVARVLLKAEQDSRPEQLPTTFQLARSGTGSRTPLAGEEGDNLSRLCSSLWSSCFVLGRY</sequence>
<protein>
    <submittedName>
        <fullName evidence="2">Uncharacterized protein</fullName>
    </submittedName>
</protein>
<proteinExistence type="predicted"/>
<evidence type="ECO:0000256" key="1">
    <source>
        <dbReference type="SAM" id="Phobius"/>
    </source>
</evidence>
<feature type="transmembrane region" description="Helical" evidence="1">
    <location>
        <begin position="32"/>
        <end position="59"/>
    </location>
</feature>
<comment type="caution">
    <text evidence="2">The sequence shown here is derived from an EMBL/GenBank/DDBJ whole genome shotgun (WGS) entry which is preliminary data.</text>
</comment>
<evidence type="ECO:0000313" key="2">
    <source>
        <dbReference type="EMBL" id="KAF7507035.1"/>
    </source>
</evidence>
<keyword evidence="3" id="KW-1185">Reference proteome</keyword>
<dbReference type="EMBL" id="JAACFV010000075">
    <property type="protein sequence ID" value="KAF7507035.1"/>
    <property type="molecule type" value="Genomic_DNA"/>
</dbReference>
<gene>
    <name evidence="2" type="ORF">GJ744_010963</name>
</gene>
<dbReference type="AlphaFoldDB" id="A0A8H7AL05"/>
<accession>A0A8H7AL05</accession>
<dbReference type="OrthoDB" id="3344043at2759"/>